<comment type="caution">
    <text evidence="1">The sequence shown here is derived from an EMBL/GenBank/DDBJ whole genome shotgun (WGS) entry which is preliminary data.</text>
</comment>
<dbReference type="RefSeq" id="WP_222583446.1">
    <property type="nucleotide sequence ID" value="NZ_JAHVHP010000001.1"/>
</dbReference>
<reference evidence="1 2" key="1">
    <citation type="submission" date="2021-06" db="EMBL/GenBank/DDBJ databases">
        <title>44 bacteria genomes isolated from Dapeng, Shenzhen.</title>
        <authorList>
            <person name="Zheng W."/>
            <person name="Yu S."/>
            <person name="Huang Y."/>
        </authorList>
    </citation>
    <scope>NUCLEOTIDE SEQUENCE [LARGE SCALE GENOMIC DNA]</scope>
    <source>
        <strain evidence="1 2">DP5N14-6</strain>
    </source>
</reference>
<protein>
    <submittedName>
        <fullName evidence="1">Uncharacterized protein</fullName>
    </submittedName>
</protein>
<gene>
    <name evidence="1" type="ORF">KUV23_06115</name>
</gene>
<dbReference type="EMBL" id="JAHVHP010000001">
    <property type="protein sequence ID" value="MBY5950539.1"/>
    <property type="molecule type" value="Genomic_DNA"/>
</dbReference>
<accession>A0ABS7N2I2</accession>
<sequence>MNKYFNQVIQAFSNMDIELIEDLLDPTIPYSDVPIETFLKNLDKAFKSFREEGDTFLISQPGSCCNLYCNPESIRTAYRFVGNKTRLYLDFRFVTEITEDLSDYRIKDIYSCYSFKCHEPLDWYANDIAFCFYEDEKVGFQKSPELLIYMEKQNQALDELQSISGEMTESDLRIWLFRHQPTYEFFKALPEKGYYSWIGFMMEYSTSADQIELVEKFTHPSFLEEILSDDYDSEESLIQRVLKVEKILIENDRPYLIWLWKNESRCYFRNYDYFLVGGIFESFAKLWSWFKPRQLKLLQKYYALTPEETEEFSTDPNHPDSTDEIYTLTFHLETRKRSRMNGTPIPFGLWNEEQRLPF</sequence>
<organism evidence="1 2">
    <name type="scientific">Algoriphagus marincola</name>
    <dbReference type="NCBI Taxonomy" id="264027"/>
    <lineage>
        <taxon>Bacteria</taxon>
        <taxon>Pseudomonadati</taxon>
        <taxon>Bacteroidota</taxon>
        <taxon>Cytophagia</taxon>
        <taxon>Cytophagales</taxon>
        <taxon>Cyclobacteriaceae</taxon>
        <taxon>Algoriphagus</taxon>
    </lineage>
</organism>
<dbReference type="Proteomes" id="UP000766609">
    <property type="component" value="Unassembled WGS sequence"/>
</dbReference>
<evidence type="ECO:0000313" key="2">
    <source>
        <dbReference type="Proteomes" id="UP000766609"/>
    </source>
</evidence>
<keyword evidence="2" id="KW-1185">Reference proteome</keyword>
<evidence type="ECO:0000313" key="1">
    <source>
        <dbReference type="EMBL" id="MBY5950539.1"/>
    </source>
</evidence>
<name>A0ABS7N2I2_9BACT</name>
<proteinExistence type="predicted"/>